<dbReference type="Proteomes" id="UP000186040">
    <property type="component" value="Unassembled WGS sequence"/>
</dbReference>
<dbReference type="CDD" id="cd03228">
    <property type="entry name" value="ABCC_MRP_Like"/>
    <property type="match status" value="1"/>
</dbReference>
<keyword evidence="2 7" id="KW-0812">Transmembrane</keyword>
<dbReference type="InterPro" id="IPR039421">
    <property type="entry name" value="Type_1_exporter"/>
</dbReference>
<keyword evidence="6 7" id="KW-0472">Membrane</keyword>
<gene>
    <name evidence="9" type="ORF">BJP25_16960</name>
</gene>
<evidence type="ECO:0000313" key="9">
    <source>
        <dbReference type="EMBL" id="OLR93187.1"/>
    </source>
</evidence>
<comment type="subcellular location">
    <subcellularLocation>
        <location evidence="1">Cell membrane</location>
        <topology evidence="1">Multi-pass membrane protein</topology>
    </subcellularLocation>
</comment>
<organism evidence="9 10">
    <name type="scientific">Actinokineospora bangkokensis</name>
    <dbReference type="NCBI Taxonomy" id="1193682"/>
    <lineage>
        <taxon>Bacteria</taxon>
        <taxon>Bacillati</taxon>
        <taxon>Actinomycetota</taxon>
        <taxon>Actinomycetes</taxon>
        <taxon>Pseudonocardiales</taxon>
        <taxon>Pseudonocardiaceae</taxon>
        <taxon>Actinokineospora</taxon>
    </lineage>
</organism>
<dbReference type="SMART" id="SM00382">
    <property type="entry name" value="AAA"/>
    <property type="match status" value="1"/>
</dbReference>
<sequence length="589" mass="63419">MVERWRSVVLLLGTAWRVDRRGCLVALVEPLANVLGLLAGLWLSLLTTGVLDRDPRLIALSVAGLVVGVTASWWVDLSTSERRQVLADRVAHAFDVEVARLCAHLPGLDQHEDPVVRDKVELLRQRQGALGRGVVAMAMVAKSLLGAVTVLVLLVVVHPVLIALVLLALPAVEVARRQQRHRAAAEEVSAAPGRLARHLRGLAHDRDAGMEIRVFGVAGEVRRRTAEAWRVHRAPLDRAETRAALLAGVRDTCYAVGVIGAVGLVLWRVLRGQAPAGDVVLVVYLAAQVQTAVVWPVVSLSALGGTLRSAARVQWLREYADAATRPGVTTAPTRLTDGIVLDRVSFRYPGSGQWVLRDVSLTIGAGSVLAVVGENGAGKTTLVKLLAGLYLPTEGRILVDGVDLATLDPDSWRSRLAAAFQDFARPELTAARAVGIGDLPALDDTGRIADAMTRADATGAVPDPGVQLGTRWHGVDLSTGQWQRLALARALMRRHTLLRFLDEPTASLDPESEHALFERFTAAAAEGRDRGMVTVLVSHRFSTVRTADHIIVLADAGVREQGTHAELIAAQSLYADLYLSQARSYQPTR</sequence>
<dbReference type="PANTHER" id="PTHR24221:SF654">
    <property type="entry name" value="ATP-BINDING CASSETTE SUB-FAMILY B MEMBER 6"/>
    <property type="match status" value="1"/>
</dbReference>
<dbReference type="GO" id="GO:0034040">
    <property type="term" value="F:ATPase-coupled lipid transmembrane transporter activity"/>
    <property type="evidence" value="ECO:0007669"/>
    <property type="project" value="TreeGrafter"/>
</dbReference>
<dbReference type="Gene3D" id="1.20.1560.10">
    <property type="entry name" value="ABC transporter type 1, transmembrane domain"/>
    <property type="match status" value="1"/>
</dbReference>
<dbReference type="SUPFAM" id="SSF52540">
    <property type="entry name" value="P-loop containing nucleoside triphosphate hydrolases"/>
    <property type="match status" value="1"/>
</dbReference>
<protein>
    <recommendedName>
        <fullName evidence="8">ABC transporter domain-containing protein</fullName>
    </recommendedName>
</protein>
<reference evidence="9 10" key="1">
    <citation type="submission" date="2016-10" db="EMBL/GenBank/DDBJ databases">
        <title>The Draft Genome Sequence of Actinokineospora bangkokensis 44EHWT reveals the biosynthetic pathway of antifungal compounds Thailandins with unusual extender unit butylmalonyl-CoA.</title>
        <authorList>
            <person name="Greule A."/>
            <person name="Intra B."/>
            <person name="Flemming S."/>
            <person name="Rommel M.G."/>
            <person name="Panbangred W."/>
            <person name="Bechthold A."/>
        </authorList>
    </citation>
    <scope>NUCLEOTIDE SEQUENCE [LARGE SCALE GENOMIC DNA]</scope>
    <source>
        <strain evidence="9 10">44EHW</strain>
    </source>
</reference>
<dbReference type="STRING" id="1193682.BJP25_16960"/>
<dbReference type="OrthoDB" id="9806127at2"/>
<dbReference type="GO" id="GO:0005524">
    <property type="term" value="F:ATP binding"/>
    <property type="evidence" value="ECO:0007669"/>
    <property type="project" value="UniProtKB-KW"/>
</dbReference>
<accession>A0A1Q9LMB7</accession>
<dbReference type="InterPro" id="IPR027417">
    <property type="entry name" value="P-loop_NTPase"/>
</dbReference>
<keyword evidence="4" id="KW-0067">ATP-binding</keyword>
<evidence type="ECO:0000256" key="2">
    <source>
        <dbReference type="ARBA" id="ARBA00022692"/>
    </source>
</evidence>
<dbReference type="RefSeq" id="WP_075974889.1">
    <property type="nucleotide sequence ID" value="NZ_MKQR01000011.1"/>
</dbReference>
<dbReference type="AlphaFoldDB" id="A0A1Q9LMB7"/>
<dbReference type="GO" id="GO:0005886">
    <property type="term" value="C:plasma membrane"/>
    <property type="evidence" value="ECO:0007669"/>
    <property type="project" value="UniProtKB-SubCell"/>
</dbReference>
<dbReference type="PROSITE" id="PS50893">
    <property type="entry name" value="ABC_TRANSPORTER_2"/>
    <property type="match status" value="1"/>
</dbReference>
<keyword evidence="5 7" id="KW-1133">Transmembrane helix</keyword>
<keyword evidence="10" id="KW-1185">Reference proteome</keyword>
<evidence type="ECO:0000256" key="3">
    <source>
        <dbReference type="ARBA" id="ARBA00022741"/>
    </source>
</evidence>
<evidence type="ECO:0000259" key="8">
    <source>
        <dbReference type="PROSITE" id="PS50893"/>
    </source>
</evidence>
<evidence type="ECO:0000256" key="1">
    <source>
        <dbReference type="ARBA" id="ARBA00004651"/>
    </source>
</evidence>
<dbReference type="GO" id="GO:0016887">
    <property type="term" value="F:ATP hydrolysis activity"/>
    <property type="evidence" value="ECO:0007669"/>
    <property type="project" value="InterPro"/>
</dbReference>
<dbReference type="SUPFAM" id="SSF90123">
    <property type="entry name" value="ABC transporter transmembrane region"/>
    <property type="match status" value="1"/>
</dbReference>
<evidence type="ECO:0000256" key="5">
    <source>
        <dbReference type="ARBA" id="ARBA00022989"/>
    </source>
</evidence>
<dbReference type="Pfam" id="PF00005">
    <property type="entry name" value="ABC_tran"/>
    <property type="match status" value="1"/>
</dbReference>
<proteinExistence type="predicted"/>
<evidence type="ECO:0000256" key="4">
    <source>
        <dbReference type="ARBA" id="ARBA00022840"/>
    </source>
</evidence>
<evidence type="ECO:0000256" key="7">
    <source>
        <dbReference type="SAM" id="Phobius"/>
    </source>
</evidence>
<dbReference type="InterPro" id="IPR003593">
    <property type="entry name" value="AAA+_ATPase"/>
</dbReference>
<dbReference type="Gene3D" id="3.40.50.300">
    <property type="entry name" value="P-loop containing nucleotide triphosphate hydrolases"/>
    <property type="match status" value="1"/>
</dbReference>
<feature type="transmembrane region" description="Helical" evidence="7">
    <location>
        <begin position="144"/>
        <end position="172"/>
    </location>
</feature>
<name>A0A1Q9LMB7_9PSEU</name>
<feature type="transmembrane region" description="Helical" evidence="7">
    <location>
        <begin position="57"/>
        <end position="75"/>
    </location>
</feature>
<feature type="transmembrane region" description="Helical" evidence="7">
    <location>
        <begin position="30"/>
        <end position="50"/>
    </location>
</feature>
<dbReference type="PANTHER" id="PTHR24221">
    <property type="entry name" value="ATP-BINDING CASSETTE SUB-FAMILY B"/>
    <property type="match status" value="1"/>
</dbReference>
<feature type="domain" description="ABC transporter" evidence="8">
    <location>
        <begin position="339"/>
        <end position="580"/>
    </location>
</feature>
<evidence type="ECO:0000256" key="6">
    <source>
        <dbReference type="ARBA" id="ARBA00023136"/>
    </source>
</evidence>
<keyword evidence="3" id="KW-0547">Nucleotide-binding</keyword>
<dbReference type="EMBL" id="MKQR01000011">
    <property type="protein sequence ID" value="OLR93187.1"/>
    <property type="molecule type" value="Genomic_DNA"/>
</dbReference>
<evidence type="ECO:0000313" key="10">
    <source>
        <dbReference type="Proteomes" id="UP000186040"/>
    </source>
</evidence>
<dbReference type="InterPro" id="IPR036640">
    <property type="entry name" value="ABC1_TM_sf"/>
</dbReference>
<dbReference type="InterPro" id="IPR003439">
    <property type="entry name" value="ABC_transporter-like_ATP-bd"/>
</dbReference>
<comment type="caution">
    <text evidence="9">The sequence shown here is derived from an EMBL/GenBank/DDBJ whole genome shotgun (WGS) entry which is preliminary data.</text>
</comment>